<feature type="compositionally biased region" description="Low complexity" evidence="1">
    <location>
        <begin position="13"/>
        <end position="26"/>
    </location>
</feature>
<evidence type="ECO:0000313" key="2">
    <source>
        <dbReference type="EMBL" id="JAE01515.1"/>
    </source>
</evidence>
<sequence>MERRRSRTDGVRASGAGATGGTYSSW</sequence>
<feature type="compositionally biased region" description="Basic and acidic residues" evidence="1">
    <location>
        <begin position="1"/>
        <end position="10"/>
    </location>
</feature>
<dbReference type="EMBL" id="GBRH01196381">
    <property type="protein sequence ID" value="JAE01515.1"/>
    <property type="molecule type" value="Transcribed_RNA"/>
</dbReference>
<dbReference type="AlphaFoldDB" id="A0A0A9ELA3"/>
<reference evidence="2" key="1">
    <citation type="submission" date="2014-09" db="EMBL/GenBank/DDBJ databases">
        <authorList>
            <person name="Magalhaes I.L.F."/>
            <person name="Oliveira U."/>
            <person name="Santos F.R."/>
            <person name="Vidigal T.H.D.A."/>
            <person name="Brescovit A.D."/>
            <person name="Santos A.J."/>
        </authorList>
    </citation>
    <scope>NUCLEOTIDE SEQUENCE</scope>
    <source>
        <tissue evidence="2">Shoot tissue taken approximately 20 cm above the soil surface</tissue>
    </source>
</reference>
<name>A0A0A9ELA3_ARUDO</name>
<organism evidence="2">
    <name type="scientific">Arundo donax</name>
    <name type="common">Giant reed</name>
    <name type="synonym">Donax arundinaceus</name>
    <dbReference type="NCBI Taxonomy" id="35708"/>
    <lineage>
        <taxon>Eukaryota</taxon>
        <taxon>Viridiplantae</taxon>
        <taxon>Streptophyta</taxon>
        <taxon>Embryophyta</taxon>
        <taxon>Tracheophyta</taxon>
        <taxon>Spermatophyta</taxon>
        <taxon>Magnoliopsida</taxon>
        <taxon>Liliopsida</taxon>
        <taxon>Poales</taxon>
        <taxon>Poaceae</taxon>
        <taxon>PACMAD clade</taxon>
        <taxon>Arundinoideae</taxon>
        <taxon>Arundineae</taxon>
        <taxon>Arundo</taxon>
    </lineage>
</organism>
<reference evidence="2" key="2">
    <citation type="journal article" date="2015" name="Data Brief">
        <title>Shoot transcriptome of the giant reed, Arundo donax.</title>
        <authorList>
            <person name="Barrero R.A."/>
            <person name="Guerrero F.D."/>
            <person name="Moolhuijzen P."/>
            <person name="Goolsby J.A."/>
            <person name="Tidwell J."/>
            <person name="Bellgard S.E."/>
            <person name="Bellgard M.I."/>
        </authorList>
    </citation>
    <scope>NUCLEOTIDE SEQUENCE</scope>
    <source>
        <tissue evidence="2">Shoot tissue taken approximately 20 cm above the soil surface</tissue>
    </source>
</reference>
<evidence type="ECO:0000256" key="1">
    <source>
        <dbReference type="SAM" id="MobiDB-lite"/>
    </source>
</evidence>
<proteinExistence type="predicted"/>
<protein>
    <submittedName>
        <fullName evidence="2">Uncharacterized protein</fullName>
    </submittedName>
</protein>
<accession>A0A0A9ELA3</accession>
<feature type="region of interest" description="Disordered" evidence="1">
    <location>
        <begin position="1"/>
        <end position="26"/>
    </location>
</feature>